<evidence type="ECO:0000313" key="3">
    <source>
        <dbReference type="Proteomes" id="UP000192578"/>
    </source>
</evidence>
<name>A0A9X6RPI5_HYPEX</name>
<accession>A0A9X6RPI5</accession>
<evidence type="ECO:0000313" key="2">
    <source>
        <dbReference type="EMBL" id="OWA54965.1"/>
    </source>
</evidence>
<comment type="caution">
    <text evidence="2">The sequence shown here is derived from an EMBL/GenBank/DDBJ whole genome shotgun (WGS) entry which is preliminary data.</text>
</comment>
<protein>
    <submittedName>
        <fullName evidence="2">Uncharacterized protein</fullName>
    </submittedName>
</protein>
<sequence length="193" mass="20846">MSGTRKHTAEARNLASPVPVGDNITMVQTGLSPAGLPSQQHWVSDGNFSLSDPTGDRHDNVMAAEIINPRPLVAPEGNNAAVNSSWNSTILFPGTLISEGKEARFRRKVQRLLPPGFTMSDDAFDVLYQATRTAFSNLVGPVDSATFQMIVGPRAGAPTTTQTDVQEPLNFTVGGPYRVPTRRPRKNPAPRKI</sequence>
<dbReference type="Proteomes" id="UP000192578">
    <property type="component" value="Unassembled WGS sequence"/>
</dbReference>
<reference evidence="3" key="1">
    <citation type="submission" date="2017-01" db="EMBL/GenBank/DDBJ databases">
        <title>Comparative genomics of anhydrobiosis in the tardigrade Hypsibius dujardini.</title>
        <authorList>
            <person name="Yoshida Y."/>
            <person name="Koutsovoulos G."/>
            <person name="Laetsch D."/>
            <person name="Stevens L."/>
            <person name="Kumar S."/>
            <person name="Horikawa D."/>
            <person name="Ishino K."/>
            <person name="Komine S."/>
            <person name="Tomita M."/>
            <person name="Blaxter M."/>
            <person name="Arakawa K."/>
        </authorList>
    </citation>
    <scope>NUCLEOTIDE SEQUENCE [LARGE SCALE GENOMIC DNA]</scope>
    <source>
        <strain evidence="3">Z151</strain>
    </source>
</reference>
<dbReference type="AlphaFoldDB" id="A0A9X6RPI5"/>
<feature type="region of interest" description="Disordered" evidence="1">
    <location>
        <begin position="1"/>
        <end position="21"/>
    </location>
</feature>
<proteinExistence type="predicted"/>
<organism evidence="2 3">
    <name type="scientific">Hypsibius exemplaris</name>
    <name type="common">Freshwater tardigrade</name>
    <dbReference type="NCBI Taxonomy" id="2072580"/>
    <lineage>
        <taxon>Eukaryota</taxon>
        <taxon>Metazoa</taxon>
        <taxon>Ecdysozoa</taxon>
        <taxon>Tardigrada</taxon>
        <taxon>Eutardigrada</taxon>
        <taxon>Parachela</taxon>
        <taxon>Hypsibioidea</taxon>
        <taxon>Hypsibiidae</taxon>
        <taxon>Hypsibius</taxon>
    </lineage>
</organism>
<evidence type="ECO:0000256" key="1">
    <source>
        <dbReference type="SAM" id="MobiDB-lite"/>
    </source>
</evidence>
<dbReference type="EMBL" id="MTYJ01000494">
    <property type="protein sequence ID" value="OWA54965.1"/>
    <property type="molecule type" value="Genomic_DNA"/>
</dbReference>
<gene>
    <name evidence="2" type="ORF">BV898_19352</name>
</gene>
<keyword evidence="3" id="KW-1185">Reference proteome</keyword>